<dbReference type="GeneID" id="112687971"/>
<dbReference type="PANTHER" id="PTHR46289">
    <property type="entry name" value="52 KDA REPRESSOR OF THE INHIBITOR OF THE PROTEIN KINASE-LIKE PROTEIN-RELATED"/>
    <property type="match status" value="1"/>
</dbReference>
<name>A0A8B8G187_9HEMI</name>
<evidence type="ECO:0000313" key="3">
    <source>
        <dbReference type="Proteomes" id="UP000694846"/>
    </source>
</evidence>
<accession>A0A8B8G187</accession>
<dbReference type="PANTHER" id="PTHR46289:SF17">
    <property type="entry name" value="HAT C-TERMINAL DIMERISATION DOMAIN-CONTAINING PROTEIN"/>
    <property type="match status" value="1"/>
</dbReference>
<organism evidence="3 4">
    <name type="scientific">Sipha flava</name>
    <name type="common">yellow sugarcane aphid</name>
    <dbReference type="NCBI Taxonomy" id="143950"/>
    <lineage>
        <taxon>Eukaryota</taxon>
        <taxon>Metazoa</taxon>
        <taxon>Ecdysozoa</taxon>
        <taxon>Arthropoda</taxon>
        <taxon>Hexapoda</taxon>
        <taxon>Insecta</taxon>
        <taxon>Pterygota</taxon>
        <taxon>Neoptera</taxon>
        <taxon>Paraneoptera</taxon>
        <taxon>Hemiptera</taxon>
        <taxon>Sternorrhyncha</taxon>
        <taxon>Aphidomorpha</taxon>
        <taxon>Aphidoidea</taxon>
        <taxon>Aphididae</taxon>
        <taxon>Sipha</taxon>
    </lineage>
</organism>
<dbReference type="InterPro" id="IPR008906">
    <property type="entry name" value="HATC_C_dom"/>
</dbReference>
<dbReference type="Pfam" id="PF14291">
    <property type="entry name" value="DUF4371"/>
    <property type="match status" value="1"/>
</dbReference>
<evidence type="ECO:0000313" key="4">
    <source>
        <dbReference type="RefSeq" id="XP_025416762.1"/>
    </source>
</evidence>
<evidence type="ECO:0000259" key="2">
    <source>
        <dbReference type="Pfam" id="PF14291"/>
    </source>
</evidence>
<protein>
    <submittedName>
        <fullName evidence="4">52 kDa repressor of the inhibitor of the protein kinase-like</fullName>
    </submittedName>
</protein>
<dbReference type="OrthoDB" id="6604163at2759"/>
<evidence type="ECO:0000259" key="1">
    <source>
        <dbReference type="Pfam" id="PF05699"/>
    </source>
</evidence>
<dbReference type="AlphaFoldDB" id="A0A8B8G187"/>
<dbReference type="RefSeq" id="XP_025416762.1">
    <property type="nucleotide sequence ID" value="XM_025560977.1"/>
</dbReference>
<reference evidence="4" key="1">
    <citation type="submission" date="2025-08" db="UniProtKB">
        <authorList>
            <consortium name="RefSeq"/>
        </authorList>
    </citation>
    <scope>IDENTIFICATION</scope>
    <source>
        <tissue evidence="4">Whole body</tissue>
    </source>
</reference>
<feature type="domain" description="DUF4371" evidence="2">
    <location>
        <begin position="32"/>
        <end position="189"/>
    </location>
</feature>
<dbReference type="InterPro" id="IPR012337">
    <property type="entry name" value="RNaseH-like_sf"/>
</dbReference>
<dbReference type="SUPFAM" id="SSF53098">
    <property type="entry name" value="Ribonuclease H-like"/>
    <property type="match status" value="1"/>
</dbReference>
<sequence>MSSAQQQTIESNRAKLIPIIKTIVFCGIHNMPLRGKTDETAAIFNSLLKFRVDAGDTILNDHLKNSAANATYTSHRIQNELINICNEVLLEHIIKDVKESQFFSVIADESCDISGIEQLSLGVRFVHKMSTGKFCVREEFLGFVPLQRLDAETISEQILSTLIKFGLDLSKMIGQAYDGCSTMAGKISGVRKRIEDKYPNANFFHCNFHKLNLVINDLSDVSEIRNTVGTIKDSINFFRESPLRRKYIPNIPLFCETRWTAKYKSIRIFKENINIILEALQKLSESDVNRNTKNRAFQLYNSCSNSTFLVCLFVMAEYSSMLEPVANVLQGVNQNLLTVKKQITTLTQIFQKHRESADATFNVLWGKMESSLAESDIKITIPRIVKKQIYRANVLADCAESYFKINIFIRYVDSLILSLKERFSEENEVPYSIFQLLPEYMSKLDENQYRSLTEKISKKYSSFLDNFAAESMIWYDNCSNIQKSQDVLDILKESEIFYPSVFSAICIDISFPATTCTAERSFSTLRRVKTWIRSTMTNERLDALCMMNIHKSTIIDLISNNKYYEEIVDSFERDVRRLQFLFEN</sequence>
<dbReference type="GO" id="GO:0046983">
    <property type="term" value="F:protein dimerization activity"/>
    <property type="evidence" value="ECO:0007669"/>
    <property type="project" value="InterPro"/>
</dbReference>
<dbReference type="InterPro" id="IPR052958">
    <property type="entry name" value="IFN-induced_PKR_regulator"/>
</dbReference>
<dbReference type="Proteomes" id="UP000694846">
    <property type="component" value="Unplaced"/>
</dbReference>
<dbReference type="InterPro" id="IPR025398">
    <property type="entry name" value="DUF4371"/>
</dbReference>
<proteinExistence type="predicted"/>
<dbReference type="Pfam" id="PF05699">
    <property type="entry name" value="Dimer_Tnp_hAT"/>
    <property type="match status" value="1"/>
</dbReference>
<keyword evidence="3" id="KW-1185">Reference proteome</keyword>
<feature type="domain" description="HAT C-terminal dimerisation" evidence="1">
    <location>
        <begin position="475"/>
        <end position="547"/>
    </location>
</feature>
<gene>
    <name evidence="4" type="primary">LOC112687971</name>
</gene>